<protein>
    <recommendedName>
        <fullName evidence="3">Secreted protein</fullName>
    </recommendedName>
</protein>
<evidence type="ECO:0000313" key="1">
    <source>
        <dbReference type="EMBL" id="MEV0711881.1"/>
    </source>
</evidence>
<organism evidence="1 2">
    <name type="scientific">Nocardia aurea</name>
    <dbReference type="NCBI Taxonomy" id="2144174"/>
    <lineage>
        <taxon>Bacteria</taxon>
        <taxon>Bacillati</taxon>
        <taxon>Actinomycetota</taxon>
        <taxon>Actinomycetes</taxon>
        <taxon>Mycobacteriales</taxon>
        <taxon>Nocardiaceae</taxon>
        <taxon>Nocardia</taxon>
    </lineage>
</organism>
<sequence length="68" mass="7335">MWFKIVITSVLLLAALLWGVTWLFEHPEVSDPCVQVPCPPDVFTQPTTAPPAPGEPYAITSSAYGCCA</sequence>
<accession>A0ABV3G2H3</accession>
<name>A0ABV3G2H3_9NOCA</name>
<evidence type="ECO:0008006" key="3">
    <source>
        <dbReference type="Google" id="ProtNLM"/>
    </source>
</evidence>
<proteinExistence type="predicted"/>
<evidence type="ECO:0000313" key="2">
    <source>
        <dbReference type="Proteomes" id="UP001551695"/>
    </source>
</evidence>
<dbReference type="RefSeq" id="WP_357788583.1">
    <property type="nucleotide sequence ID" value="NZ_JBFAKC010000017.1"/>
</dbReference>
<dbReference type="EMBL" id="JBFAKC010000017">
    <property type="protein sequence ID" value="MEV0711881.1"/>
    <property type="molecule type" value="Genomic_DNA"/>
</dbReference>
<gene>
    <name evidence="1" type="ORF">AB0I48_30410</name>
</gene>
<comment type="caution">
    <text evidence="1">The sequence shown here is derived from an EMBL/GenBank/DDBJ whole genome shotgun (WGS) entry which is preliminary data.</text>
</comment>
<reference evidence="1 2" key="1">
    <citation type="submission" date="2024-06" db="EMBL/GenBank/DDBJ databases">
        <title>The Natural Products Discovery Center: Release of the First 8490 Sequenced Strains for Exploring Actinobacteria Biosynthetic Diversity.</title>
        <authorList>
            <person name="Kalkreuter E."/>
            <person name="Kautsar S.A."/>
            <person name="Yang D."/>
            <person name="Bader C.D."/>
            <person name="Teijaro C.N."/>
            <person name="Fluegel L."/>
            <person name="Davis C.M."/>
            <person name="Simpson J.R."/>
            <person name="Lauterbach L."/>
            <person name="Steele A.D."/>
            <person name="Gui C."/>
            <person name="Meng S."/>
            <person name="Li G."/>
            <person name="Viehrig K."/>
            <person name="Ye F."/>
            <person name="Su P."/>
            <person name="Kiefer A.F."/>
            <person name="Nichols A."/>
            <person name="Cepeda A.J."/>
            <person name="Yan W."/>
            <person name="Fan B."/>
            <person name="Jiang Y."/>
            <person name="Adhikari A."/>
            <person name="Zheng C.-J."/>
            <person name="Schuster L."/>
            <person name="Cowan T.M."/>
            <person name="Smanski M.J."/>
            <person name="Chevrette M.G."/>
            <person name="De Carvalho L.P.S."/>
            <person name="Shen B."/>
        </authorList>
    </citation>
    <scope>NUCLEOTIDE SEQUENCE [LARGE SCALE GENOMIC DNA]</scope>
    <source>
        <strain evidence="1 2">NPDC050403</strain>
    </source>
</reference>
<dbReference type="Proteomes" id="UP001551695">
    <property type="component" value="Unassembled WGS sequence"/>
</dbReference>
<keyword evidence="2" id="KW-1185">Reference proteome</keyword>